<keyword evidence="4" id="KW-0732">Signal</keyword>
<keyword evidence="1 2" id="KW-1015">Disulfide bond</keyword>
<organism evidence="6 7">
    <name type="scientific">Lymnaea stagnalis</name>
    <name type="common">Great pond snail</name>
    <name type="synonym">Helix stagnalis</name>
    <dbReference type="NCBI Taxonomy" id="6523"/>
    <lineage>
        <taxon>Eukaryota</taxon>
        <taxon>Metazoa</taxon>
        <taxon>Spiralia</taxon>
        <taxon>Lophotrochozoa</taxon>
        <taxon>Mollusca</taxon>
        <taxon>Gastropoda</taxon>
        <taxon>Heterobranchia</taxon>
        <taxon>Euthyneura</taxon>
        <taxon>Panpulmonata</taxon>
        <taxon>Hygrophila</taxon>
        <taxon>Lymnaeoidea</taxon>
        <taxon>Lymnaeidae</taxon>
        <taxon>Lymnaea</taxon>
    </lineage>
</organism>
<dbReference type="Pfam" id="PF00057">
    <property type="entry name" value="Ldl_recept_a"/>
    <property type="match status" value="1"/>
</dbReference>
<accession>A0AAV2HTC4</accession>
<feature type="chain" id="PRO_5043853133" description="CUB domain-containing protein" evidence="4">
    <location>
        <begin position="22"/>
        <end position="893"/>
    </location>
</feature>
<keyword evidence="3" id="KW-1133">Transmembrane helix</keyword>
<feature type="transmembrane region" description="Helical" evidence="3">
    <location>
        <begin position="849"/>
        <end position="868"/>
    </location>
</feature>
<dbReference type="PROSITE" id="PS01180">
    <property type="entry name" value="CUB"/>
    <property type="match status" value="2"/>
</dbReference>
<feature type="disulfide bond" evidence="2">
    <location>
        <begin position="795"/>
        <end position="813"/>
    </location>
</feature>
<dbReference type="GO" id="GO:0005886">
    <property type="term" value="C:plasma membrane"/>
    <property type="evidence" value="ECO:0007669"/>
    <property type="project" value="TreeGrafter"/>
</dbReference>
<comment type="caution">
    <text evidence="2">Lacks conserved residue(s) required for the propagation of feature annotation.</text>
</comment>
<evidence type="ECO:0000313" key="7">
    <source>
        <dbReference type="Proteomes" id="UP001497497"/>
    </source>
</evidence>
<dbReference type="Proteomes" id="UP001497497">
    <property type="component" value="Unassembled WGS sequence"/>
</dbReference>
<name>A0AAV2HTC4_LYMST</name>
<dbReference type="InterPro" id="IPR000859">
    <property type="entry name" value="CUB_dom"/>
</dbReference>
<dbReference type="Gene3D" id="2.60.120.290">
    <property type="entry name" value="Spermadhesin, CUB domain"/>
    <property type="match status" value="2"/>
</dbReference>
<evidence type="ECO:0000256" key="1">
    <source>
        <dbReference type="ARBA" id="ARBA00023157"/>
    </source>
</evidence>
<evidence type="ECO:0000256" key="2">
    <source>
        <dbReference type="PROSITE-ProRule" id="PRU00124"/>
    </source>
</evidence>
<dbReference type="SUPFAM" id="SSF57424">
    <property type="entry name" value="LDL receptor-like module"/>
    <property type="match status" value="1"/>
</dbReference>
<dbReference type="CDD" id="cd00112">
    <property type="entry name" value="LDLa"/>
    <property type="match status" value="1"/>
</dbReference>
<dbReference type="AlphaFoldDB" id="A0AAV2HTC4"/>
<reference evidence="6 7" key="1">
    <citation type="submission" date="2024-04" db="EMBL/GenBank/DDBJ databases">
        <authorList>
            <consortium name="Genoscope - CEA"/>
            <person name="William W."/>
        </authorList>
    </citation>
    <scope>NUCLEOTIDE SEQUENCE [LARGE SCALE GENOMIC DNA]</scope>
</reference>
<dbReference type="PANTHER" id="PTHR47537:SF2">
    <property type="entry name" value="CUBILIN"/>
    <property type="match status" value="1"/>
</dbReference>
<dbReference type="InterPro" id="IPR035914">
    <property type="entry name" value="Sperma_CUB_dom_sf"/>
</dbReference>
<dbReference type="PANTHER" id="PTHR47537">
    <property type="entry name" value="CUBILIN"/>
    <property type="match status" value="1"/>
</dbReference>
<feature type="domain" description="CUB" evidence="5">
    <location>
        <begin position="566"/>
        <end position="675"/>
    </location>
</feature>
<feature type="disulfide bond" evidence="2">
    <location>
        <begin position="807"/>
        <end position="822"/>
    </location>
</feature>
<dbReference type="InterPro" id="IPR036055">
    <property type="entry name" value="LDL_receptor-like_sf"/>
</dbReference>
<evidence type="ECO:0000313" key="6">
    <source>
        <dbReference type="EMBL" id="CAL1535794.1"/>
    </source>
</evidence>
<sequence>METHICFVFTLCVLLAGQASANECGSSIIANASGNITQPSKPQALPCGINITANATVFFQVENLVLLGSDTLVIYDVLNASAKEPIASYKAGDIAPFPVVAALQKNITIIFTAGVNSTSNWTLNYSLDCKVDISNDWSHKVDSPKFLATPGKSFRCIYDIACNLPSDRIAALSFLSLSVFNNSELSLSSGINNASFTNTSNGEDFFAEGIKPVKLDFQVDTAQAQSFSIFVEPVVNDCSGKVAIKKTFEVPKNFSNPGVSYVCRWVVISSLARITAKINSLQISNGYDLLTFTDGGSSRAAISKSWSSGINESLFLSSGSKAVISLQLGDFSGARSLNLSLLAADGGGPISSQGELSVDDKQEDLVTYYQLNASPGQLVKVNISDRTINETSVVFYDGLQPTDPVLVSLKSGIPNLKIVIGGSSVLVAVTRVSKANVFKAAFSSLAPGCDQLATGNSGSWNYNSNVVGVCRYTVNPNTNTDGQIILYLDSLTLRAGESLKVLSGVDSSTVIAQFEVPAGETAAQEFNLLQVHGTAREGISVDLARNTAETLPSKTSVRYEVVSSVCGGVLKSKGDLTTPNHPNVYPINAKCAWTINDAKADQLILLTFQSLNLAPGHSLKVIEDDTVVAGYGGQVTPTADLLVKATNVTKIEFNSPTEGNSSQVGSGAKVSYLRPTCGANLTSIFSNNVPVPSSLPDNSLCVWSIDVKNTTDKTNSTNIIRFNITTLEKNTTIIKQSLKIFDGESLKNKSLEFSLNQVGYSRGDRLIIKLELTQALPGGFNISFETKTCNSTEKCENGICMRSEWLCNGKNDCGDNTDELNCHGGPTPAPPTTQKPQEADYSGWVKSGWIPACLFIGILIGLVLYFVVPKLYRHIRGRGGNYSRMGDDRPVVT</sequence>
<keyword evidence="3" id="KW-0812">Transmembrane</keyword>
<dbReference type="Gene3D" id="4.10.1220.10">
    <property type="entry name" value="EGF-type module"/>
    <property type="match status" value="1"/>
</dbReference>
<dbReference type="PROSITE" id="PS01209">
    <property type="entry name" value="LDLRA_1"/>
    <property type="match status" value="1"/>
</dbReference>
<dbReference type="InterPro" id="IPR002172">
    <property type="entry name" value="LDrepeatLR_classA_rpt"/>
</dbReference>
<gene>
    <name evidence="6" type="ORF">GSLYS_00009754001</name>
</gene>
<protein>
    <recommendedName>
        <fullName evidence="5">CUB domain-containing protein</fullName>
    </recommendedName>
</protein>
<dbReference type="InterPro" id="IPR053207">
    <property type="entry name" value="Non-NMDA_GluR_Accessory"/>
</dbReference>
<dbReference type="SMART" id="SM00042">
    <property type="entry name" value="CUB"/>
    <property type="match status" value="1"/>
</dbReference>
<dbReference type="EMBL" id="CAXITT010000211">
    <property type="protein sequence ID" value="CAL1535794.1"/>
    <property type="molecule type" value="Genomic_DNA"/>
</dbReference>
<dbReference type="Pfam" id="PF00431">
    <property type="entry name" value="CUB"/>
    <property type="match status" value="1"/>
</dbReference>
<keyword evidence="3" id="KW-0472">Membrane</keyword>
<comment type="caution">
    <text evidence="6">The sequence shown here is derived from an EMBL/GenBank/DDBJ whole genome shotgun (WGS) entry which is preliminary data.</text>
</comment>
<evidence type="ECO:0000259" key="5">
    <source>
        <dbReference type="PROSITE" id="PS01180"/>
    </source>
</evidence>
<dbReference type="SMART" id="SM00192">
    <property type="entry name" value="LDLa"/>
    <property type="match status" value="1"/>
</dbReference>
<evidence type="ECO:0000256" key="3">
    <source>
        <dbReference type="SAM" id="Phobius"/>
    </source>
</evidence>
<dbReference type="PROSITE" id="PS50068">
    <property type="entry name" value="LDLRA_2"/>
    <property type="match status" value="1"/>
</dbReference>
<keyword evidence="7" id="KW-1185">Reference proteome</keyword>
<dbReference type="CDD" id="cd00041">
    <property type="entry name" value="CUB"/>
    <property type="match status" value="1"/>
</dbReference>
<dbReference type="InterPro" id="IPR023415">
    <property type="entry name" value="LDLR_class-A_CS"/>
</dbReference>
<feature type="domain" description="CUB" evidence="5">
    <location>
        <begin position="24"/>
        <end position="128"/>
    </location>
</feature>
<dbReference type="SUPFAM" id="SSF49854">
    <property type="entry name" value="Spermadhesin, CUB domain"/>
    <property type="match status" value="2"/>
</dbReference>
<feature type="signal peptide" evidence="4">
    <location>
        <begin position="1"/>
        <end position="21"/>
    </location>
</feature>
<proteinExistence type="predicted"/>
<evidence type="ECO:0000256" key="4">
    <source>
        <dbReference type="SAM" id="SignalP"/>
    </source>
</evidence>